<dbReference type="SUPFAM" id="SSF57701">
    <property type="entry name" value="Zn2/Cys6 DNA-binding domain"/>
    <property type="match status" value="1"/>
</dbReference>
<evidence type="ECO:0000259" key="6">
    <source>
        <dbReference type="PROSITE" id="PS50048"/>
    </source>
</evidence>
<dbReference type="InterPro" id="IPR036864">
    <property type="entry name" value="Zn2-C6_fun-type_DNA-bd_sf"/>
</dbReference>
<gene>
    <name evidence="7" type="ORF">K505DRAFT_407521</name>
</gene>
<dbReference type="InterPro" id="IPR050675">
    <property type="entry name" value="OAF3"/>
</dbReference>
<evidence type="ECO:0000256" key="5">
    <source>
        <dbReference type="SAM" id="MobiDB-lite"/>
    </source>
</evidence>
<dbReference type="PANTHER" id="PTHR31069:SF25">
    <property type="entry name" value="TRANSCRIPTION FACTOR, PUTATIVE (EUROFUNG)-RELATED"/>
    <property type="match status" value="1"/>
</dbReference>
<dbReference type="GO" id="GO:0008270">
    <property type="term" value="F:zinc ion binding"/>
    <property type="evidence" value="ECO:0007669"/>
    <property type="project" value="InterPro"/>
</dbReference>
<feature type="region of interest" description="Disordered" evidence="5">
    <location>
        <begin position="616"/>
        <end position="635"/>
    </location>
</feature>
<dbReference type="Pfam" id="PF11951">
    <property type="entry name" value="Fungal_trans_2"/>
    <property type="match status" value="1"/>
</dbReference>
<dbReference type="Proteomes" id="UP000799757">
    <property type="component" value="Unassembled WGS sequence"/>
</dbReference>
<keyword evidence="4" id="KW-0539">Nucleus</keyword>
<dbReference type="Gene3D" id="4.10.240.10">
    <property type="entry name" value="Zn(2)-C6 fungal-type DNA-binding domain"/>
    <property type="match status" value="1"/>
</dbReference>
<feature type="domain" description="Zn(2)-C6 fungal-type" evidence="6">
    <location>
        <begin position="22"/>
        <end position="50"/>
    </location>
</feature>
<keyword evidence="2" id="KW-0238">DNA-binding</keyword>
<evidence type="ECO:0000313" key="8">
    <source>
        <dbReference type="Proteomes" id="UP000799757"/>
    </source>
</evidence>
<keyword evidence="1" id="KW-0805">Transcription regulation</keyword>
<evidence type="ECO:0000256" key="3">
    <source>
        <dbReference type="ARBA" id="ARBA00023163"/>
    </source>
</evidence>
<accession>A0A6A6XEF6</accession>
<dbReference type="EMBL" id="MU001891">
    <property type="protein sequence ID" value="KAF2794423.1"/>
    <property type="molecule type" value="Genomic_DNA"/>
</dbReference>
<dbReference type="PROSITE" id="PS50048">
    <property type="entry name" value="ZN2_CY6_FUNGAL_2"/>
    <property type="match status" value="1"/>
</dbReference>
<dbReference type="AlphaFoldDB" id="A0A6A6XEF6"/>
<dbReference type="InterPro" id="IPR001138">
    <property type="entry name" value="Zn2Cys6_DnaBD"/>
</dbReference>
<dbReference type="OrthoDB" id="5089701at2759"/>
<evidence type="ECO:0000256" key="1">
    <source>
        <dbReference type="ARBA" id="ARBA00023015"/>
    </source>
</evidence>
<dbReference type="PROSITE" id="PS00463">
    <property type="entry name" value="ZN2_CY6_FUNGAL_1"/>
    <property type="match status" value="1"/>
</dbReference>
<organism evidence="7 8">
    <name type="scientific">Melanomma pulvis-pyrius CBS 109.77</name>
    <dbReference type="NCBI Taxonomy" id="1314802"/>
    <lineage>
        <taxon>Eukaryota</taxon>
        <taxon>Fungi</taxon>
        <taxon>Dikarya</taxon>
        <taxon>Ascomycota</taxon>
        <taxon>Pezizomycotina</taxon>
        <taxon>Dothideomycetes</taxon>
        <taxon>Pleosporomycetidae</taxon>
        <taxon>Pleosporales</taxon>
        <taxon>Melanommataceae</taxon>
        <taxon>Melanomma</taxon>
    </lineage>
</organism>
<evidence type="ECO:0000313" key="7">
    <source>
        <dbReference type="EMBL" id="KAF2794423.1"/>
    </source>
</evidence>
<name>A0A6A6XEF6_9PLEO</name>
<dbReference type="GO" id="GO:0000981">
    <property type="term" value="F:DNA-binding transcription factor activity, RNA polymerase II-specific"/>
    <property type="evidence" value="ECO:0007669"/>
    <property type="project" value="InterPro"/>
</dbReference>
<sequence length="772" mass="86893">MSGTSLPAKEKRTSRRKHSFGGCRTCRKRHVKCDQIRPTCLACRAVNTACEGYSSDVRWMPPATLASADVIQIGDEDASRKTTRHYLYSEESRALMSTALVAELGSTSVDRSLAEIDAQTKHPQSVGTRGISVGPFGVLNMSATSNEPVSVATQDNPQSSAFNSQLPNVQNEISDQVQPAPGLVDWFDPILGFDNTLHWADLFGLDFDDGNAFLMQNQSSNQSEHILNNLLQAGSSDSLRDNLCPQPQQALDDTLPYAQHEVTIPGIDASQDQHPIILAEVKSVTEAQFLLKHFNDSVIPQMSFMPSNSKSPWTIMQLPEAMRTLSDLSYLHTGKLNHANAANLYGLLACSAYHLSVNLSAETTDSKEYWHNLFDCLKERAKKHMQISLREELKGPKKAKYKDQLMAILSMLAFTVSLSRVTIQRDARCYMIDAERLLRLKGLAKREISRKCRVLHHVYSWIRIVGESTYVLHDYQGYGPMVDNMSALHRADRLYGSREQRAESAKSRLGPNARLDDFLRLEPHSSDSDLDIDEPKDASGLHDIHLEDSRQWRDTMYHIYGISETWLSLVSQTTRLANILDAAKFGKDTDVKFLEFLQKRAGRLENIICSFALKDPTSDEEDEGDSPGPPNSRPLNYHMLRAMNKALVILFYRRIRNVNPLILQGHVDSVVQSLRDFDAAIISQGAQGPGSAWPAFIAGCEAQSRRNRKFLMTWLDKGFDKCGLEYFGASRHLLKEVWERQDDGSKPQARASSYHRTWVDVSREKNTWVILF</sequence>
<evidence type="ECO:0000256" key="4">
    <source>
        <dbReference type="ARBA" id="ARBA00023242"/>
    </source>
</evidence>
<keyword evidence="8" id="KW-1185">Reference proteome</keyword>
<keyword evidence="3" id="KW-0804">Transcription</keyword>
<dbReference type="Pfam" id="PF00172">
    <property type="entry name" value="Zn_clus"/>
    <property type="match status" value="1"/>
</dbReference>
<reference evidence="7" key="1">
    <citation type="journal article" date="2020" name="Stud. Mycol.">
        <title>101 Dothideomycetes genomes: a test case for predicting lifestyles and emergence of pathogens.</title>
        <authorList>
            <person name="Haridas S."/>
            <person name="Albert R."/>
            <person name="Binder M."/>
            <person name="Bloem J."/>
            <person name="Labutti K."/>
            <person name="Salamov A."/>
            <person name="Andreopoulos B."/>
            <person name="Baker S."/>
            <person name="Barry K."/>
            <person name="Bills G."/>
            <person name="Bluhm B."/>
            <person name="Cannon C."/>
            <person name="Castanera R."/>
            <person name="Culley D."/>
            <person name="Daum C."/>
            <person name="Ezra D."/>
            <person name="Gonzalez J."/>
            <person name="Henrissat B."/>
            <person name="Kuo A."/>
            <person name="Liang C."/>
            <person name="Lipzen A."/>
            <person name="Lutzoni F."/>
            <person name="Magnuson J."/>
            <person name="Mondo S."/>
            <person name="Nolan M."/>
            <person name="Ohm R."/>
            <person name="Pangilinan J."/>
            <person name="Park H.-J."/>
            <person name="Ramirez L."/>
            <person name="Alfaro M."/>
            <person name="Sun H."/>
            <person name="Tritt A."/>
            <person name="Yoshinaga Y."/>
            <person name="Zwiers L.-H."/>
            <person name="Turgeon B."/>
            <person name="Goodwin S."/>
            <person name="Spatafora J."/>
            <person name="Crous P."/>
            <person name="Grigoriev I."/>
        </authorList>
    </citation>
    <scope>NUCLEOTIDE SEQUENCE</scope>
    <source>
        <strain evidence="7">CBS 109.77</strain>
    </source>
</reference>
<dbReference type="InterPro" id="IPR021858">
    <property type="entry name" value="Fun_TF"/>
</dbReference>
<proteinExistence type="predicted"/>
<dbReference type="GO" id="GO:0003677">
    <property type="term" value="F:DNA binding"/>
    <property type="evidence" value="ECO:0007669"/>
    <property type="project" value="UniProtKB-KW"/>
</dbReference>
<protein>
    <recommendedName>
        <fullName evidence="6">Zn(2)-C6 fungal-type domain-containing protein</fullName>
    </recommendedName>
</protein>
<evidence type="ECO:0000256" key="2">
    <source>
        <dbReference type="ARBA" id="ARBA00023125"/>
    </source>
</evidence>
<dbReference type="SMART" id="SM00066">
    <property type="entry name" value="GAL4"/>
    <property type="match status" value="1"/>
</dbReference>
<dbReference type="CDD" id="cd00067">
    <property type="entry name" value="GAL4"/>
    <property type="match status" value="1"/>
</dbReference>
<dbReference type="PANTHER" id="PTHR31069">
    <property type="entry name" value="OLEATE-ACTIVATED TRANSCRIPTION FACTOR 1-RELATED"/>
    <property type="match status" value="1"/>
</dbReference>